<evidence type="ECO:0000313" key="1">
    <source>
        <dbReference type="EMBL" id="MBK6088196.1"/>
    </source>
</evidence>
<organism evidence="1 2">
    <name type="scientific">Ruminococcus difficilis</name>
    <dbReference type="NCBI Taxonomy" id="2763069"/>
    <lineage>
        <taxon>Bacteria</taxon>
        <taxon>Bacillati</taxon>
        <taxon>Bacillota</taxon>
        <taxon>Clostridia</taxon>
        <taxon>Eubacteriales</taxon>
        <taxon>Oscillospiraceae</taxon>
        <taxon>Ruminococcus</taxon>
    </lineage>
</organism>
<name>A0A934TZ78_9FIRM</name>
<evidence type="ECO:0000313" key="2">
    <source>
        <dbReference type="Proteomes" id="UP000633365"/>
    </source>
</evidence>
<comment type="caution">
    <text evidence="1">The sequence shown here is derived from an EMBL/GenBank/DDBJ whole genome shotgun (WGS) entry which is preliminary data.</text>
</comment>
<keyword evidence="2" id="KW-1185">Reference proteome</keyword>
<dbReference type="Proteomes" id="UP000633365">
    <property type="component" value="Unassembled WGS sequence"/>
</dbReference>
<protein>
    <submittedName>
        <fullName evidence="1">Uncharacterized protein</fullName>
    </submittedName>
</protein>
<dbReference type="RefSeq" id="WP_186832806.1">
    <property type="nucleotide sequence ID" value="NZ_JAEQMG010000048.1"/>
</dbReference>
<sequence length="144" mass="15862">MTTSIVNRIDEWITRVKHYGALEAYAFIPGYPAHKTPSPVTQYTVAVTESEEKVSRFFIGNRIGERSTGELHEIELCLRVYAPEGTSGSALLRASGLLMDALEQQDHENAIDALILSGIGYDTAARVEYRDVTARLSMAEEAVA</sequence>
<reference evidence="1" key="1">
    <citation type="submission" date="2021-01" db="EMBL/GenBank/DDBJ databases">
        <title>Genome public.</title>
        <authorList>
            <person name="Liu C."/>
            <person name="Sun Q."/>
        </authorList>
    </citation>
    <scope>NUCLEOTIDE SEQUENCE</scope>
    <source>
        <strain evidence="1">M6</strain>
    </source>
</reference>
<dbReference type="AlphaFoldDB" id="A0A934TZ78"/>
<accession>A0A934TZ78</accession>
<gene>
    <name evidence="1" type="ORF">JKK62_05930</name>
</gene>
<proteinExistence type="predicted"/>
<dbReference type="EMBL" id="JAEQMG010000048">
    <property type="protein sequence ID" value="MBK6088196.1"/>
    <property type="molecule type" value="Genomic_DNA"/>
</dbReference>